<protein>
    <submittedName>
        <fullName evidence="1">Uncharacterized protein</fullName>
    </submittedName>
</protein>
<evidence type="ECO:0000313" key="1">
    <source>
        <dbReference type="EMBL" id="LAB18917.1"/>
    </source>
</evidence>
<proteinExistence type="predicted"/>
<reference evidence="1" key="1">
    <citation type="submission" date="2017-07" db="EMBL/GenBank/DDBJ databases">
        <authorList>
            <person name="Mikheyev A."/>
            <person name="Grau M."/>
        </authorList>
    </citation>
    <scope>NUCLEOTIDE SEQUENCE</scope>
    <source>
        <tissue evidence="1">Venom_gland</tissue>
    </source>
</reference>
<reference evidence="1" key="2">
    <citation type="submission" date="2017-11" db="EMBL/GenBank/DDBJ databases">
        <title>Coralsnake Venomics: Analyses of Venom Gland Transcriptomes and Proteomes of Six Brazilian Taxa.</title>
        <authorList>
            <person name="Aird S.D."/>
            <person name="Jorge da Silva N."/>
            <person name="Qiu L."/>
            <person name="Villar-Briones A."/>
            <person name="Aparecida-Saddi V."/>
            <person name="Campos-Telles M.P."/>
            <person name="Grau M."/>
            <person name="Mikheyev A.S."/>
        </authorList>
    </citation>
    <scope>NUCLEOTIDE SEQUENCE</scope>
    <source>
        <tissue evidence="1">Venom_gland</tissue>
    </source>
</reference>
<sequence length="123" mass="13915">MWSAAPEHVVLFTNKWTLFLISLQPPFCLQCLSPGLELNQMDISSNKIHQFFFTRYGKAAADNIGRKVLITDLPLYSLKKKNQGNPPIFKIIEEIHTPGIVKRGSKPQGPQRALLLPFICAIR</sequence>
<dbReference type="EMBL" id="IACM01005444">
    <property type="protein sequence ID" value="LAB18917.1"/>
    <property type="molecule type" value="Transcribed_RNA"/>
</dbReference>
<name>A0A2D4LD21_9SAUR</name>
<organism evidence="1">
    <name type="scientific">Micrurus spixii</name>
    <name type="common">Amazon coral snake</name>
    <dbReference type="NCBI Taxonomy" id="129469"/>
    <lineage>
        <taxon>Eukaryota</taxon>
        <taxon>Metazoa</taxon>
        <taxon>Chordata</taxon>
        <taxon>Craniata</taxon>
        <taxon>Vertebrata</taxon>
        <taxon>Euteleostomi</taxon>
        <taxon>Lepidosauria</taxon>
        <taxon>Squamata</taxon>
        <taxon>Bifurcata</taxon>
        <taxon>Unidentata</taxon>
        <taxon>Episquamata</taxon>
        <taxon>Toxicofera</taxon>
        <taxon>Serpentes</taxon>
        <taxon>Colubroidea</taxon>
        <taxon>Elapidae</taxon>
        <taxon>Elapinae</taxon>
        <taxon>Micrurus</taxon>
    </lineage>
</organism>
<dbReference type="AlphaFoldDB" id="A0A2D4LD21"/>
<accession>A0A2D4LD21</accession>